<protein>
    <submittedName>
        <fullName evidence="1">Unannotated protein</fullName>
    </submittedName>
</protein>
<gene>
    <name evidence="1" type="ORF">UFOPK2872_00767</name>
</gene>
<organism evidence="1">
    <name type="scientific">freshwater metagenome</name>
    <dbReference type="NCBI Taxonomy" id="449393"/>
    <lineage>
        <taxon>unclassified sequences</taxon>
        <taxon>metagenomes</taxon>
        <taxon>ecological metagenomes</taxon>
    </lineage>
</organism>
<proteinExistence type="predicted"/>
<evidence type="ECO:0000313" key="1">
    <source>
        <dbReference type="EMBL" id="CAB4764959.1"/>
    </source>
</evidence>
<reference evidence="1" key="1">
    <citation type="submission" date="2020-05" db="EMBL/GenBank/DDBJ databases">
        <authorList>
            <person name="Chiriac C."/>
            <person name="Salcher M."/>
            <person name="Ghai R."/>
            <person name="Kavagutti S V."/>
        </authorList>
    </citation>
    <scope>NUCLEOTIDE SEQUENCE</scope>
</reference>
<dbReference type="EMBL" id="CAEZZM010000085">
    <property type="protein sequence ID" value="CAB4764959.1"/>
    <property type="molecule type" value="Genomic_DNA"/>
</dbReference>
<sequence>MSGAKAFAVRPPLRLLLHKPFGIEHTPVRIVASTSTSIVNSARLLNTRTVSPLVTPLNSASIGFSLITAGGGKVSPNMELTVNDVAGVISVSGCWASSSGTKRGPCNAPNGPHNFIRASSVDGNVFTNWRTSPGCFTCVPLHSDCSISSSIASSVAANSSAEKPSASASICPTCPLLRDWPTGSITRALRCAVNEPYEPTTSLISKWVVAGKITSANTAVSVITCSCNTVNTSSRASPSNMAT</sequence>
<dbReference type="AlphaFoldDB" id="A0A6J6V1P7"/>
<accession>A0A6J6V1P7</accession>
<name>A0A6J6V1P7_9ZZZZ</name>